<feature type="non-terminal residue" evidence="2">
    <location>
        <position position="103"/>
    </location>
</feature>
<reference evidence="2" key="1">
    <citation type="journal article" date="2015" name="Nature">
        <title>Complex archaea that bridge the gap between prokaryotes and eukaryotes.</title>
        <authorList>
            <person name="Spang A."/>
            <person name="Saw J.H."/>
            <person name="Jorgensen S.L."/>
            <person name="Zaremba-Niedzwiedzka K."/>
            <person name="Martijn J."/>
            <person name="Lind A.E."/>
            <person name="van Eijk R."/>
            <person name="Schleper C."/>
            <person name="Guy L."/>
            <person name="Ettema T.J."/>
        </authorList>
    </citation>
    <scope>NUCLEOTIDE SEQUENCE</scope>
</reference>
<dbReference type="Pfam" id="PF00583">
    <property type="entry name" value="Acetyltransf_1"/>
    <property type="match status" value="1"/>
</dbReference>
<comment type="caution">
    <text evidence="2">The sequence shown here is derived from an EMBL/GenBank/DDBJ whole genome shotgun (WGS) entry which is preliminary data.</text>
</comment>
<name>A0A0F9JYF3_9ZZZZ</name>
<gene>
    <name evidence="2" type="ORF">LCGC14_1470480</name>
</gene>
<dbReference type="InterPro" id="IPR016181">
    <property type="entry name" value="Acyl_CoA_acyltransferase"/>
</dbReference>
<proteinExistence type="predicted"/>
<accession>A0A0F9JYF3</accession>
<evidence type="ECO:0000259" key="1">
    <source>
        <dbReference type="PROSITE" id="PS51186"/>
    </source>
</evidence>
<dbReference type="PROSITE" id="PS51186">
    <property type="entry name" value="GNAT"/>
    <property type="match status" value="1"/>
</dbReference>
<organism evidence="2">
    <name type="scientific">marine sediment metagenome</name>
    <dbReference type="NCBI Taxonomy" id="412755"/>
    <lineage>
        <taxon>unclassified sequences</taxon>
        <taxon>metagenomes</taxon>
        <taxon>ecological metagenomes</taxon>
    </lineage>
</organism>
<dbReference type="SUPFAM" id="SSF55729">
    <property type="entry name" value="Acyl-CoA N-acyltransferases (Nat)"/>
    <property type="match status" value="1"/>
</dbReference>
<sequence>MKVIRKQVRQVSPQIYRKLHSLNYRDKGDMQWTLQRNRVQKRGTVHYILDGDRLIGWSLLFSAHYGPIHCHIYVRKNERRKGYGRRLLRANVRYTRRLGKAFK</sequence>
<dbReference type="EMBL" id="LAZR01010338">
    <property type="protein sequence ID" value="KKM67491.1"/>
    <property type="molecule type" value="Genomic_DNA"/>
</dbReference>
<dbReference type="Gene3D" id="3.40.630.30">
    <property type="match status" value="1"/>
</dbReference>
<evidence type="ECO:0000313" key="2">
    <source>
        <dbReference type="EMBL" id="KKM67491.1"/>
    </source>
</evidence>
<dbReference type="InterPro" id="IPR000182">
    <property type="entry name" value="GNAT_dom"/>
</dbReference>
<dbReference type="GO" id="GO:0016747">
    <property type="term" value="F:acyltransferase activity, transferring groups other than amino-acyl groups"/>
    <property type="evidence" value="ECO:0007669"/>
    <property type="project" value="InterPro"/>
</dbReference>
<dbReference type="AlphaFoldDB" id="A0A0F9JYF3"/>
<protein>
    <recommendedName>
        <fullName evidence="1">N-acetyltransferase domain-containing protein</fullName>
    </recommendedName>
</protein>
<dbReference type="CDD" id="cd04301">
    <property type="entry name" value="NAT_SF"/>
    <property type="match status" value="1"/>
</dbReference>
<feature type="domain" description="N-acetyltransferase" evidence="1">
    <location>
        <begin position="6"/>
        <end position="103"/>
    </location>
</feature>